<organism evidence="1 2">
    <name type="scientific">Pleuronectes platessa</name>
    <name type="common">European plaice</name>
    <dbReference type="NCBI Taxonomy" id="8262"/>
    <lineage>
        <taxon>Eukaryota</taxon>
        <taxon>Metazoa</taxon>
        <taxon>Chordata</taxon>
        <taxon>Craniata</taxon>
        <taxon>Vertebrata</taxon>
        <taxon>Euteleostomi</taxon>
        <taxon>Actinopterygii</taxon>
        <taxon>Neopterygii</taxon>
        <taxon>Teleostei</taxon>
        <taxon>Neoteleostei</taxon>
        <taxon>Acanthomorphata</taxon>
        <taxon>Carangaria</taxon>
        <taxon>Pleuronectiformes</taxon>
        <taxon>Pleuronectoidei</taxon>
        <taxon>Pleuronectidae</taxon>
        <taxon>Pleuronectes</taxon>
    </lineage>
</organism>
<keyword evidence="2" id="KW-1185">Reference proteome</keyword>
<protein>
    <submittedName>
        <fullName evidence="1">Uncharacterized protein</fullName>
    </submittedName>
</protein>
<reference evidence="1" key="1">
    <citation type="submission" date="2020-03" db="EMBL/GenBank/DDBJ databases">
        <authorList>
            <person name="Weist P."/>
        </authorList>
    </citation>
    <scope>NUCLEOTIDE SEQUENCE</scope>
</reference>
<gene>
    <name evidence="1" type="ORF">PLEPLA_LOCUS3153</name>
</gene>
<evidence type="ECO:0000313" key="2">
    <source>
        <dbReference type="Proteomes" id="UP001153269"/>
    </source>
</evidence>
<dbReference type="AlphaFoldDB" id="A0A9N7TMA1"/>
<dbReference type="EMBL" id="CADEAL010000156">
    <property type="protein sequence ID" value="CAB1415437.1"/>
    <property type="molecule type" value="Genomic_DNA"/>
</dbReference>
<name>A0A9N7TMA1_PLEPL</name>
<dbReference type="Proteomes" id="UP001153269">
    <property type="component" value="Unassembled WGS sequence"/>
</dbReference>
<feature type="non-terminal residue" evidence="1">
    <location>
        <position position="52"/>
    </location>
</feature>
<sequence length="52" mass="5490">NLKSRDKKPGASGFRVQFDQSGLNGLCLPAECWAGAAPQETGSYHTLNSPSP</sequence>
<comment type="caution">
    <text evidence="1">The sequence shown here is derived from an EMBL/GenBank/DDBJ whole genome shotgun (WGS) entry which is preliminary data.</text>
</comment>
<evidence type="ECO:0000313" key="1">
    <source>
        <dbReference type="EMBL" id="CAB1415437.1"/>
    </source>
</evidence>
<proteinExistence type="predicted"/>
<accession>A0A9N7TMA1</accession>